<dbReference type="GO" id="GO:1901096">
    <property type="term" value="P:regulation of autophagosome maturation"/>
    <property type="evidence" value="ECO:0007669"/>
    <property type="project" value="TreeGrafter"/>
</dbReference>
<dbReference type="InterPro" id="IPR039272">
    <property type="entry name" value="CLEC16A/TT9"/>
</dbReference>
<evidence type="ECO:0000313" key="4">
    <source>
        <dbReference type="Proteomes" id="UP000078348"/>
    </source>
</evidence>
<dbReference type="OrthoDB" id="197594at2759"/>
<organism evidence="3 4">
    <name type="scientific">Blastocystis sp. subtype 1 (strain ATCC 50177 / NandII)</name>
    <dbReference type="NCBI Taxonomy" id="478820"/>
    <lineage>
        <taxon>Eukaryota</taxon>
        <taxon>Sar</taxon>
        <taxon>Stramenopiles</taxon>
        <taxon>Bigyra</taxon>
        <taxon>Opalozoa</taxon>
        <taxon>Opalinata</taxon>
        <taxon>Blastocystidae</taxon>
        <taxon>Blastocystis</taxon>
    </lineage>
</organism>
<dbReference type="InterPro" id="IPR019155">
    <property type="entry name" value="CLEC16A/TT9_N"/>
</dbReference>
<dbReference type="AlphaFoldDB" id="A0A196SFL8"/>
<accession>A0A196SFL8</accession>
<dbReference type="PANTHER" id="PTHR21481:SF0">
    <property type="entry name" value="PROTEIN CLEC16A"/>
    <property type="match status" value="1"/>
</dbReference>
<dbReference type="Proteomes" id="UP000078348">
    <property type="component" value="Unassembled WGS sequence"/>
</dbReference>
<dbReference type="GO" id="GO:0006914">
    <property type="term" value="P:autophagy"/>
    <property type="evidence" value="ECO:0007669"/>
    <property type="project" value="UniProtKB-KW"/>
</dbReference>
<sequence length="878" mass="98407">MFHRNRTEDSELSLATLEKLGLRLQKLLKKSGKRVDKELTSILKRFAEILVHGERVSDEYFDFFLEEKLLGDIISIIYQKRSNATKVQVIQTISILVQNIRDEKALFFILSNNHINSIITAPLDFGDEDIVSQYISFMKMLSLTINERTIRFFHNEKNKSNPFPLFSICAKFFDHPEGMVRIAVRTITFNCLRVKDEHCINYMSQPEPQRYFRQLVYYVISLIVAMNEQCQNNNYDDAYSLAQNICDEFYILHDLLQCQLDCVTASIENTILRSVLEHTCFPAVMSILDAQTASLSITHQTALFVLSMLLEIFPSSPISHSIESFLLHTPLPPSPSSAPSALPTTPTPSTTVMVGMEASPAGRDAVRDAQCKSGSWQVVNSQAHKIHNTQDVMKIEEALTSQPLPSRDPRCADWHDSLFFVLLQKLSDVNTQCQLLHCFDTLVKTHGEDALVKTHGEDALVKTHGEDALVKTHGEDALVKTHGEDALVKTHGEDASALHASASALTHDIVIEIARILSACSCHSLLLCLHCLQTLHHFHLLSTDTLSSLLQTSLSQRFSSLHAFLAAQKDLFAVNLALVASFLVILRKYRSFFATDSLPPKSKFQRDPFQLNPQMEIIDVFVTRPDSAVVNSSRSEDVEGMGVYVVQSTSESVLSSLLHHSITSAVFMLLALLHALQPIEPQLASAAIAALFSLLPAEPVAAGEHVRLNPSLEYIACNVMLCAATKFPPNSAELAGVQDRLENRWFNVPCYLFLGESQCGVVEVARGNLSVGCVRVLMKLHDVMDVVIVEQSNRTLQITAQSMEDRVFCVNRPMKSEEVGELTDKRYCTRSRLFLRFVSASMCKSAYVKLMNHRRLYYKSMKEKMVEVLSAQSDAFSS</sequence>
<dbReference type="EMBL" id="LXWW01000174">
    <property type="protein sequence ID" value="OAO15111.1"/>
    <property type="molecule type" value="Genomic_DNA"/>
</dbReference>
<evidence type="ECO:0000313" key="3">
    <source>
        <dbReference type="EMBL" id="OAO15111.1"/>
    </source>
</evidence>
<comment type="caution">
    <text evidence="3">The sequence shown here is derived from an EMBL/GenBank/DDBJ whole genome shotgun (WGS) entry which is preliminary data.</text>
</comment>
<dbReference type="GO" id="GO:0007034">
    <property type="term" value="P:vacuolar transport"/>
    <property type="evidence" value="ECO:0007669"/>
    <property type="project" value="TreeGrafter"/>
</dbReference>
<dbReference type="PANTHER" id="PTHR21481">
    <property type="entry name" value="PROTEIN CLEC16A"/>
    <property type="match status" value="1"/>
</dbReference>
<proteinExistence type="predicted"/>
<feature type="domain" description="FPL" evidence="2">
    <location>
        <begin position="43"/>
        <end position="190"/>
    </location>
</feature>
<protein>
    <recommendedName>
        <fullName evidence="2">FPL domain-containing protein</fullName>
    </recommendedName>
</protein>
<keyword evidence="4" id="KW-1185">Reference proteome</keyword>
<gene>
    <name evidence="3" type="ORF">AV274_3201</name>
</gene>
<dbReference type="GO" id="GO:0005770">
    <property type="term" value="C:late endosome"/>
    <property type="evidence" value="ECO:0007669"/>
    <property type="project" value="TreeGrafter"/>
</dbReference>
<keyword evidence="1" id="KW-0072">Autophagy</keyword>
<reference evidence="3 4" key="1">
    <citation type="submission" date="2016-05" db="EMBL/GenBank/DDBJ databases">
        <title>Nuclear genome of Blastocystis sp. subtype 1 NandII.</title>
        <authorList>
            <person name="Gentekaki E."/>
            <person name="Curtis B."/>
            <person name="Stairs C."/>
            <person name="Eme L."/>
            <person name="Herman E."/>
            <person name="Klimes V."/>
            <person name="Arias M.C."/>
            <person name="Elias M."/>
            <person name="Hilliou F."/>
            <person name="Klute M."/>
            <person name="Malik S.-B."/>
            <person name="Pightling A."/>
            <person name="Rachubinski R."/>
            <person name="Salas D."/>
            <person name="Schlacht A."/>
            <person name="Suga H."/>
            <person name="Archibald J."/>
            <person name="Ball S.G."/>
            <person name="Clark G."/>
            <person name="Dacks J."/>
            <person name="Van Der Giezen M."/>
            <person name="Tsaousis A."/>
            <person name="Roger A."/>
        </authorList>
    </citation>
    <scope>NUCLEOTIDE SEQUENCE [LARGE SCALE GENOMIC DNA]</scope>
    <source>
        <strain evidence="4">ATCC 50177 / NandII</strain>
    </source>
</reference>
<dbReference type="GO" id="GO:0005794">
    <property type="term" value="C:Golgi apparatus"/>
    <property type="evidence" value="ECO:0007669"/>
    <property type="project" value="TreeGrafter"/>
</dbReference>
<dbReference type="GO" id="GO:0016197">
    <property type="term" value="P:endosomal transport"/>
    <property type="evidence" value="ECO:0007669"/>
    <property type="project" value="TreeGrafter"/>
</dbReference>
<evidence type="ECO:0000256" key="1">
    <source>
        <dbReference type="ARBA" id="ARBA00023006"/>
    </source>
</evidence>
<name>A0A196SFL8_BLAHN</name>
<dbReference type="Pfam" id="PF09758">
    <property type="entry name" value="FPL"/>
    <property type="match status" value="1"/>
</dbReference>
<evidence type="ECO:0000259" key="2">
    <source>
        <dbReference type="Pfam" id="PF09758"/>
    </source>
</evidence>